<comment type="caution">
    <text evidence="1">The sequence shown here is derived from an EMBL/GenBank/DDBJ whole genome shotgun (WGS) entry which is preliminary data.</text>
</comment>
<dbReference type="AlphaFoldDB" id="A0A9X8N8T9"/>
<organism evidence="1 2">
    <name type="scientific">Streptomyces yunnanensis</name>
    <dbReference type="NCBI Taxonomy" id="156453"/>
    <lineage>
        <taxon>Bacteria</taxon>
        <taxon>Bacillati</taxon>
        <taxon>Actinomycetota</taxon>
        <taxon>Actinomycetes</taxon>
        <taxon>Kitasatosporales</taxon>
        <taxon>Streptomycetaceae</taxon>
        <taxon>Streptomyces</taxon>
    </lineage>
</organism>
<sequence length="119" mass="12834">MRRLVIGSSERALYGNQFTVMAPLFDHNNISVRIPELGGAADPQTAGHEELIRTVRPHRAAGPLRSSSGRCLLATPSAACPPSARPVRVALLRGGRRYWCQRSVTWRPEVASASATTGS</sequence>
<evidence type="ECO:0000313" key="1">
    <source>
        <dbReference type="EMBL" id="SHN29808.1"/>
    </source>
</evidence>
<reference evidence="2" key="1">
    <citation type="submission" date="2016-11" db="EMBL/GenBank/DDBJ databases">
        <authorList>
            <person name="Jaros S."/>
            <person name="Januszkiewicz K."/>
            <person name="Wedrychowicz H."/>
        </authorList>
    </citation>
    <scope>NUCLEOTIDE SEQUENCE [LARGE SCALE GENOMIC DNA]</scope>
    <source>
        <strain evidence="2">CGMCC 4.3555</strain>
    </source>
</reference>
<proteinExistence type="predicted"/>
<gene>
    <name evidence="1" type="ORF">SAMN05216268_13154</name>
</gene>
<evidence type="ECO:0000313" key="2">
    <source>
        <dbReference type="Proteomes" id="UP000184388"/>
    </source>
</evidence>
<dbReference type="Proteomes" id="UP000184388">
    <property type="component" value="Unassembled WGS sequence"/>
</dbReference>
<protein>
    <submittedName>
        <fullName evidence="1">Uncharacterized protein</fullName>
    </submittedName>
</protein>
<accession>A0A9X8N8T9</accession>
<name>A0A9X8N8T9_9ACTN</name>
<dbReference type="EMBL" id="FRBK01000031">
    <property type="protein sequence ID" value="SHN29808.1"/>
    <property type="molecule type" value="Genomic_DNA"/>
</dbReference>